<reference evidence="1" key="1">
    <citation type="journal article" date="2014" name="Front. Microbiol.">
        <title>High frequency of phylogenetically diverse reductive dehalogenase-homologous genes in deep subseafloor sedimentary metagenomes.</title>
        <authorList>
            <person name="Kawai M."/>
            <person name="Futagami T."/>
            <person name="Toyoda A."/>
            <person name="Takaki Y."/>
            <person name="Nishi S."/>
            <person name="Hori S."/>
            <person name="Arai W."/>
            <person name="Tsubouchi T."/>
            <person name="Morono Y."/>
            <person name="Uchiyama I."/>
            <person name="Ito T."/>
            <person name="Fujiyama A."/>
            <person name="Inagaki F."/>
            <person name="Takami H."/>
        </authorList>
    </citation>
    <scope>NUCLEOTIDE SEQUENCE</scope>
    <source>
        <strain evidence="1">Expedition CK06-06</strain>
    </source>
</reference>
<accession>X0YAW6</accession>
<dbReference type="EMBL" id="BARS01052348">
    <property type="protein sequence ID" value="GAG52949.1"/>
    <property type="molecule type" value="Genomic_DNA"/>
</dbReference>
<dbReference type="AlphaFoldDB" id="X0YAW6"/>
<organism evidence="1">
    <name type="scientific">marine sediment metagenome</name>
    <dbReference type="NCBI Taxonomy" id="412755"/>
    <lineage>
        <taxon>unclassified sequences</taxon>
        <taxon>metagenomes</taxon>
        <taxon>ecological metagenomes</taxon>
    </lineage>
</organism>
<comment type="caution">
    <text evidence="1">The sequence shown here is derived from an EMBL/GenBank/DDBJ whole genome shotgun (WGS) entry which is preliminary data.</text>
</comment>
<gene>
    <name evidence="1" type="ORF">S01H1_77838</name>
</gene>
<protein>
    <submittedName>
        <fullName evidence="1">Uncharacterized protein</fullName>
    </submittedName>
</protein>
<proteinExistence type="predicted"/>
<evidence type="ECO:0000313" key="1">
    <source>
        <dbReference type="EMBL" id="GAG52949.1"/>
    </source>
</evidence>
<name>X0YAW6_9ZZZZ</name>
<sequence length="83" mass="9382">MADETGLSERIQLMWDPSKATASEMWQQKRRLADAMRVVIDRLVPSNAPVAELRAAAEGLERYAEQLKKHPRLERVLGHAESA</sequence>
<feature type="non-terminal residue" evidence="1">
    <location>
        <position position="83"/>
    </location>
</feature>